<keyword evidence="3" id="KW-1185">Reference proteome</keyword>
<evidence type="ECO:0000313" key="3">
    <source>
        <dbReference type="Proteomes" id="UP000466831"/>
    </source>
</evidence>
<evidence type="ECO:0000256" key="1">
    <source>
        <dbReference type="SAM" id="MobiDB-lite"/>
    </source>
</evidence>
<feature type="compositionally biased region" description="Basic and acidic residues" evidence="1">
    <location>
        <begin position="25"/>
        <end position="38"/>
    </location>
</feature>
<reference evidence="2 3" key="1">
    <citation type="journal article" date="2019" name="Emerg. Microbes Infect.">
        <title>Comprehensive subspecies identification of 175 nontuberculous mycobacteria species based on 7547 genomic profiles.</title>
        <authorList>
            <person name="Matsumoto Y."/>
            <person name="Kinjo T."/>
            <person name="Motooka D."/>
            <person name="Nabeya D."/>
            <person name="Jung N."/>
            <person name="Uechi K."/>
            <person name="Horii T."/>
            <person name="Iida T."/>
            <person name="Fujita J."/>
            <person name="Nakamura S."/>
        </authorList>
    </citation>
    <scope>NUCLEOTIDE SEQUENCE [LARGE SCALE GENOMIC DNA]</scope>
    <source>
        <strain evidence="2 3">JCM 17324</strain>
    </source>
</reference>
<sequence length="62" mass="6847">MRAAVHHEYTLPELGSHAFGNGQSEESRADDEKIETSGHRLLRVSDRVARTHLARPGRAAVV</sequence>
<dbReference type="EMBL" id="AP022584">
    <property type="protein sequence ID" value="BBY13057.1"/>
    <property type="molecule type" value="Genomic_DNA"/>
</dbReference>
<gene>
    <name evidence="2" type="ORF">MMARJ_37970</name>
</gene>
<feature type="compositionally biased region" description="Basic and acidic residues" evidence="1">
    <location>
        <begin position="1"/>
        <end position="10"/>
    </location>
</feature>
<evidence type="ECO:0000313" key="2">
    <source>
        <dbReference type="EMBL" id="BBY13057.1"/>
    </source>
</evidence>
<protein>
    <submittedName>
        <fullName evidence="2">Uncharacterized protein</fullName>
    </submittedName>
</protein>
<feature type="region of interest" description="Disordered" evidence="1">
    <location>
        <begin position="1"/>
        <end position="38"/>
    </location>
</feature>
<accession>A0ABM7JGI6</accession>
<name>A0ABM7JGI6_9MYCO</name>
<dbReference type="Proteomes" id="UP000466831">
    <property type="component" value="Chromosome"/>
</dbReference>
<proteinExistence type="predicted"/>
<organism evidence="2 3">
    <name type="scientific">Mycobacterium marseillense</name>
    <dbReference type="NCBI Taxonomy" id="701042"/>
    <lineage>
        <taxon>Bacteria</taxon>
        <taxon>Bacillati</taxon>
        <taxon>Actinomycetota</taxon>
        <taxon>Actinomycetes</taxon>
        <taxon>Mycobacteriales</taxon>
        <taxon>Mycobacteriaceae</taxon>
        <taxon>Mycobacterium</taxon>
        <taxon>Mycobacterium avium complex (MAC)</taxon>
    </lineage>
</organism>